<dbReference type="Proteomes" id="UP000284767">
    <property type="component" value="Unassembled WGS sequence"/>
</dbReference>
<sequence>MTKDPATDSGLNVRLVAAFAGWKGIPWLCWAHSDLSPRLVLHADRVEFRVIRTRSKPYSSISRVDYRKWHYTENIVLEFTDSLTTFIGNTMNPATARQAIRYLQEKGCPLSERASNLAMA</sequence>
<dbReference type="KEGG" id="paeb:NCGM1900_5196"/>
<evidence type="ECO:0000313" key="2">
    <source>
        <dbReference type="EMBL" id="RPM10686.1"/>
    </source>
</evidence>
<evidence type="ECO:0000313" key="5">
    <source>
        <dbReference type="Proteomes" id="UP000284767"/>
    </source>
</evidence>
<protein>
    <submittedName>
        <fullName evidence="2">Uncharacterized protein</fullName>
    </submittedName>
</protein>
<dbReference type="RefSeq" id="WP_003082890.1">
    <property type="nucleotide sequence ID" value="NZ_AP014622.1"/>
</dbReference>
<reference evidence="2 5" key="3">
    <citation type="submission" date="2019-01" db="EMBL/GenBank/DDBJ databases">
        <title>The Pseudomonas aeruginosa pan-genome provides new insights on its population structure, horizontal gene transfer and pathogenicity.</title>
        <authorList>
            <person name="Freschi L."/>
            <person name="Vincent A.T."/>
            <person name="Jeukens J."/>
            <person name="Emond-Rheault J.-G."/>
            <person name="Kukavica-Ibrulj I."/>
            <person name="Dupont M.-J."/>
            <person name="Charette S.J."/>
            <person name="Boyle B."/>
            <person name="Levesque R.C."/>
        </authorList>
    </citation>
    <scope>NUCLEOTIDE SEQUENCE [LARGE SCALE GENOMIC DNA]</scope>
    <source>
        <strain evidence="2 5">PA-W36</strain>
    </source>
</reference>
<dbReference type="EMBL" id="NSNE01000015">
    <property type="protein sequence ID" value="RPM10686.1"/>
    <property type="molecule type" value="Genomic_DNA"/>
</dbReference>
<evidence type="ECO:0000313" key="3">
    <source>
        <dbReference type="EMBL" id="WOS75536.1"/>
    </source>
</evidence>
<dbReference type="EMBL" id="CP136986">
    <property type="protein sequence ID" value="WOS75536.1"/>
    <property type="molecule type" value="Genomic_DNA"/>
</dbReference>
<reference evidence="3" key="4">
    <citation type="submission" date="2023-06" db="EMBL/GenBank/DDBJ databases">
        <authorList>
            <consortium name="Clinical and Environmental Microbiology Branch: Whole genome sequencing antimicrobial resistance pathogens in the healthcare setting"/>
        </authorList>
    </citation>
    <scope>NUCLEOTIDE SEQUENCE</scope>
    <source>
        <strain evidence="3">2021CK-01020</strain>
    </source>
</reference>
<proteinExistence type="predicted"/>
<accession>A0A077JYC3</accession>
<dbReference type="AlphaFoldDB" id="A0A077JYC3"/>
<reference evidence="1 4" key="2">
    <citation type="submission" date="2018-07" db="EMBL/GenBank/DDBJ databases">
        <title>Mechanisms of high-level aminoglycoside resistance among Gram-negative pathogens in Brazil.</title>
        <authorList>
            <person name="Ballaben A.S."/>
            <person name="Darini A.L.C."/>
            <person name="Doi Y."/>
        </authorList>
    </citation>
    <scope>NUCLEOTIDE SEQUENCE [LARGE SCALE GENOMIC DNA]</scope>
    <source>
        <strain evidence="1 4">B2-305</strain>
    </source>
</reference>
<gene>
    <name evidence="1" type="ORF">DT376_18180</name>
    <name evidence="2" type="ORF">IPC1295_23550</name>
    <name evidence="3" type="ORF">L4V69_23850</name>
</gene>
<evidence type="ECO:0000313" key="4">
    <source>
        <dbReference type="Proteomes" id="UP000253594"/>
    </source>
</evidence>
<dbReference type="OMA" id="WASSDIR"/>
<organism evidence="2 5">
    <name type="scientific">Pseudomonas aeruginosa</name>
    <dbReference type="NCBI Taxonomy" id="287"/>
    <lineage>
        <taxon>Bacteria</taxon>
        <taxon>Pseudomonadati</taxon>
        <taxon>Pseudomonadota</taxon>
        <taxon>Gammaproteobacteria</taxon>
        <taxon>Pseudomonadales</taxon>
        <taxon>Pseudomonadaceae</taxon>
        <taxon>Pseudomonas</taxon>
    </lineage>
</organism>
<evidence type="ECO:0000313" key="1">
    <source>
        <dbReference type="EMBL" id="RCI73469.1"/>
    </source>
</evidence>
<dbReference type="Proteomes" id="UP001297540">
    <property type="component" value="Chromosome"/>
</dbReference>
<dbReference type="EMBL" id="QORE01000605">
    <property type="protein sequence ID" value="RCI73469.1"/>
    <property type="molecule type" value="Genomic_DNA"/>
</dbReference>
<dbReference type="Proteomes" id="UP000253594">
    <property type="component" value="Unassembled WGS sequence"/>
</dbReference>
<reference evidence="3" key="5">
    <citation type="submission" date="2023-10" db="EMBL/GenBank/DDBJ databases">
        <title>Pathogen: clinical or host-associated sample.</title>
        <authorList>
            <person name="Hergert J."/>
            <person name="Casey R."/>
            <person name="Wagner J."/>
            <person name="Young E.L."/>
            <person name="Oakeson K.F."/>
        </authorList>
    </citation>
    <scope>NUCLEOTIDE SEQUENCE</scope>
    <source>
        <strain evidence="3">2021CK-01020</strain>
    </source>
</reference>
<name>A0A077JYC3_PSEAI</name>
<reference evidence="2 5" key="1">
    <citation type="submission" date="2017-08" db="EMBL/GenBank/DDBJ databases">
        <authorList>
            <person name="Feschi L."/>
            <person name="Jeukens J."/>
            <person name="Emond-Rheault J.-G."/>
            <person name="Kukavica-Ibrulj I."/>
            <person name="Boyle B."/>
            <person name="Levesque R.C."/>
        </authorList>
    </citation>
    <scope>NUCLEOTIDE SEQUENCE [LARGE SCALE GENOMIC DNA]</scope>
    <source>
        <strain evidence="2 5">PA-W36</strain>
    </source>
</reference>